<evidence type="ECO:0000256" key="8">
    <source>
        <dbReference type="SAM" id="MobiDB-lite"/>
    </source>
</evidence>
<keyword evidence="4" id="KW-0540">Nuclease</keyword>
<evidence type="ECO:0000313" key="12">
    <source>
        <dbReference type="Proteomes" id="UP000593576"/>
    </source>
</evidence>
<keyword evidence="12" id="KW-1185">Reference proteome</keyword>
<gene>
    <name evidence="11" type="ORF">Goshw_020590</name>
</gene>
<dbReference type="GO" id="GO:0016787">
    <property type="term" value="F:hydrolase activity"/>
    <property type="evidence" value="ECO:0007669"/>
    <property type="project" value="UniProtKB-KW"/>
</dbReference>
<evidence type="ECO:0000256" key="5">
    <source>
        <dbReference type="ARBA" id="ARBA00022723"/>
    </source>
</evidence>
<organism evidence="11 12">
    <name type="scientific">Gossypium schwendimanii</name>
    <name type="common">Cotton</name>
    <dbReference type="NCBI Taxonomy" id="34291"/>
    <lineage>
        <taxon>Eukaryota</taxon>
        <taxon>Viridiplantae</taxon>
        <taxon>Streptophyta</taxon>
        <taxon>Embryophyta</taxon>
        <taxon>Tracheophyta</taxon>
        <taxon>Spermatophyta</taxon>
        <taxon>Magnoliopsida</taxon>
        <taxon>eudicotyledons</taxon>
        <taxon>Gunneridae</taxon>
        <taxon>Pentapetalae</taxon>
        <taxon>rosids</taxon>
        <taxon>malvids</taxon>
        <taxon>Malvales</taxon>
        <taxon>Malvaceae</taxon>
        <taxon>Malvoideae</taxon>
        <taxon>Gossypium</taxon>
    </lineage>
</organism>
<evidence type="ECO:0000256" key="1">
    <source>
        <dbReference type="ARBA" id="ARBA00001968"/>
    </source>
</evidence>
<evidence type="ECO:0000259" key="10">
    <source>
        <dbReference type="Pfam" id="PF13359"/>
    </source>
</evidence>
<comment type="subcellular location">
    <subcellularLocation>
        <location evidence="2">Nucleus</location>
    </subcellularLocation>
</comment>
<dbReference type="InterPro" id="IPR027806">
    <property type="entry name" value="HARBI1_dom"/>
</dbReference>
<comment type="cofactor">
    <cofactor evidence="1">
        <name>a divalent metal cation</name>
        <dbReference type="ChEBI" id="CHEBI:60240"/>
    </cofactor>
</comment>
<dbReference type="OrthoDB" id="998700at2759"/>
<dbReference type="InterPro" id="IPR024752">
    <property type="entry name" value="Myb/SANT-like_dom"/>
</dbReference>
<evidence type="ECO:0000256" key="3">
    <source>
        <dbReference type="ARBA" id="ARBA00006958"/>
    </source>
</evidence>
<accession>A0A7J9M619</accession>
<protein>
    <recommendedName>
        <fullName evidence="13">DDE Tnp4 domain-containing protein</fullName>
    </recommendedName>
</protein>
<reference evidence="11 12" key="1">
    <citation type="journal article" date="2019" name="Genome Biol. Evol.">
        <title>Insights into the evolution of the New World diploid cottons (Gossypium, subgenus Houzingenia) based on genome sequencing.</title>
        <authorList>
            <person name="Grover C.E."/>
            <person name="Arick M.A. 2nd"/>
            <person name="Thrash A."/>
            <person name="Conover J.L."/>
            <person name="Sanders W.S."/>
            <person name="Peterson D.G."/>
            <person name="Frelichowski J.E."/>
            <person name="Scheffler J.A."/>
            <person name="Scheffler B.E."/>
            <person name="Wendel J.F."/>
        </authorList>
    </citation>
    <scope>NUCLEOTIDE SEQUENCE [LARGE SCALE GENOMIC DNA]</scope>
    <source>
        <strain evidence="11">1</strain>
        <tissue evidence="11">Leaf</tissue>
    </source>
</reference>
<dbReference type="GO" id="GO:0005634">
    <property type="term" value="C:nucleus"/>
    <property type="evidence" value="ECO:0007669"/>
    <property type="project" value="UniProtKB-SubCell"/>
</dbReference>
<evidence type="ECO:0000256" key="2">
    <source>
        <dbReference type="ARBA" id="ARBA00004123"/>
    </source>
</evidence>
<evidence type="ECO:0000256" key="6">
    <source>
        <dbReference type="ARBA" id="ARBA00022801"/>
    </source>
</evidence>
<feature type="region of interest" description="Disordered" evidence="8">
    <location>
        <begin position="137"/>
        <end position="178"/>
    </location>
</feature>
<dbReference type="InterPro" id="IPR045249">
    <property type="entry name" value="HARBI1-like"/>
</dbReference>
<sequence length="487" mass="56197">MPPKKKKNNEESEGRGKDVSQASWLKVHVHIFCDLCIQYVESKGKHGAKITQRMPWKIIEVQFQKKMSLAYDKAKLKNKWDWMRNRWSLWKALKRNETLLGWDNENGTISASEEWWTKKIEPSYKEWQEVWNDCIPVPSPSHSPQFNEQGVGRKGRKQDSENDASGNNKSSETESSRRVRGLTMLIEKLDAMVQVVTERSINDMELMNLKAHTLANSSHTLVDSLAKLISLPGLIPKIIRPRYLEFKEIPSQIANGTKYMSHFKDCIGAIDDTHIDVMIHKENQLCYKGRKETPTVNVLAAYNFDLLFTYVLSGWEGLAHDSRIFLDTIGNPSINFPKPLPGKYYLADKGYLERQSYLTPCHKIRYHPSKFCGANPKGRREIFHRAHSSLRSCIERAFGILKARWKILAKMPIYLSQDQNRITFVAFALHNYNRLSKVLNLAFRVIDVDLNFIPPEAFSNAKCISTQEVDRMSTNEMTKVRNDITTS</sequence>
<dbReference type="EMBL" id="JABFAF010000009">
    <property type="protein sequence ID" value="MBA0866398.1"/>
    <property type="molecule type" value="Genomic_DNA"/>
</dbReference>
<proteinExistence type="inferred from homology"/>
<evidence type="ECO:0008006" key="13">
    <source>
        <dbReference type="Google" id="ProtNLM"/>
    </source>
</evidence>
<evidence type="ECO:0000313" key="11">
    <source>
        <dbReference type="EMBL" id="MBA0866398.1"/>
    </source>
</evidence>
<dbReference type="PANTHER" id="PTHR22930">
    <property type="match status" value="1"/>
</dbReference>
<dbReference type="Proteomes" id="UP000593576">
    <property type="component" value="Unassembled WGS sequence"/>
</dbReference>
<dbReference type="Pfam" id="PF13359">
    <property type="entry name" value="DDE_Tnp_4"/>
    <property type="match status" value="1"/>
</dbReference>
<dbReference type="GO" id="GO:0046872">
    <property type="term" value="F:metal ion binding"/>
    <property type="evidence" value="ECO:0007669"/>
    <property type="project" value="UniProtKB-KW"/>
</dbReference>
<feature type="domain" description="Myb/SANT-like" evidence="9">
    <location>
        <begin position="24"/>
        <end position="118"/>
    </location>
</feature>
<name>A0A7J9M619_GOSSC</name>
<comment type="similarity">
    <text evidence="3">Belongs to the HARBI1 family.</text>
</comment>
<dbReference type="AlphaFoldDB" id="A0A7J9M619"/>
<evidence type="ECO:0000256" key="4">
    <source>
        <dbReference type="ARBA" id="ARBA00022722"/>
    </source>
</evidence>
<dbReference type="GO" id="GO:0004518">
    <property type="term" value="F:nuclease activity"/>
    <property type="evidence" value="ECO:0007669"/>
    <property type="project" value="UniProtKB-KW"/>
</dbReference>
<evidence type="ECO:0000259" key="9">
    <source>
        <dbReference type="Pfam" id="PF12776"/>
    </source>
</evidence>
<comment type="caution">
    <text evidence="11">The sequence shown here is derived from an EMBL/GenBank/DDBJ whole genome shotgun (WGS) entry which is preliminary data.</text>
</comment>
<dbReference type="Pfam" id="PF12776">
    <property type="entry name" value="Myb_DNA-bind_3"/>
    <property type="match status" value="1"/>
</dbReference>
<feature type="domain" description="DDE Tnp4" evidence="10">
    <location>
        <begin position="271"/>
        <end position="431"/>
    </location>
</feature>
<dbReference type="PANTHER" id="PTHR22930:SF221">
    <property type="entry name" value="NUCLEASE HARBI1"/>
    <property type="match status" value="1"/>
</dbReference>
<keyword evidence="6" id="KW-0378">Hydrolase</keyword>
<keyword evidence="5" id="KW-0479">Metal-binding</keyword>
<keyword evidence="7" id="KW-0539">Nucleus</keyword>
<evidence type="ECO:0000256" key="7">
    <source>
        <dbReference type="ARBA" id="ARBA00023242"/>
    </source>
</evidence>